<evidence type="ECO:0000313" key="2">
    <source>
        <dbReference type="Proteomes" id="UP001168821"/>
    </source>
</evidence>
<protein>
    <submittedName>
        <fullName evidence="1">Uncharacterized protein</fullName>
    </submittedName>
</protein>
<dbReference type="EMBL" id="JALNTZ010000006">
    <property type="protein sequence ID" value="KAJ3650060.1"/>
    <property type="molecule type" value="Genomic_DNA"/>
</dbReference>
<comment type="caution">
    <text evidence="1">The sequence shown here is derived from an EMBL/GenBank/DDBJ whole genome shotgun (WGS) entry which is preliminary data.</text>
</comment>
<dbReference type="AlphaFoldDB" id="A0AA38MAR6"/>
<organism evidence="1 2">
    <name type="scientific">Zophobas morio</name>
    <dbReference type="NCBI Taxonomy" id="2755281"/>
    <lineage>
        <taxon>Eukaryota</taxon>
        <taxon>Metazoa</taxon>
        <taxon>Ecdysozoa</taxon>
        <taxon>Arthropoda</taxon>
        <taxon>Hexapoda</taxon>
        <taxon>Insecta</taxon>
        <taxon>Pterygota</taxon>
        <taxon>Neoptera</taxon>
        <taxon>Endopterygota</taxon>
        <taxon>Coleoptera</taxon>
        <taxon>Polyphaga</taxon>
        <taxon>Cucujiformia</taxon>
        <taxon>Tenebrionidae</taxon>
        <taxon>Zophobas</taxon>
    </lineage>
</organism>
<dbReference type="Proteomes" id="UP001168821">
    <property type="component" value="Unassembled WGS sequence"/>
</dbReference>
<evidence type="ECO:0000313" key="1">
    <source>
        <dbReference type="EMBL" id="KAJ3650060.1"/>
    </source>
</evidence>
<keyword evidence="2" id="KW-1185">Reference proteome</keyword>
<gene>
    <name evidence="1" type="ORF">Zmor_021769</name>
</gene>
<sequence>MNEENCEIPEHILKKAQKANENVLPGTSRSIYEKEYKIFVNWKIENSVNIINETIMMAYFQELSEKYSSSSLWSKYSMVKATLGVNDNIDISNYHRLTSF</sequence>
<name>A0AA38MAR6_9CUCU</name>
<proteinExistence type="predicted"/>
<accession>A0AA38MAR6</accession>
<reference evidence="1" key="1">
    <citation type="journal article" date="2023" name="G3 (Bethesda)">
        <title>Whole genome assemblies of Zophobas morio and Tenebrio molitor.</title>
        <authorList>
            <person name="Kaur S."/>
            <person name="Stinson S.A."/>
            <person name="diCenzo G.C."/>
        </authorList>
    </citation>
    <scope>NUCLEOTIDE SEQUENCE</scope>
    <source>
        <strain evidence="1">QUZm001</strain>
    </source>
</reference>